<keyword evidence="11" id="KW-0324">Glycolysis</keyword>
<comment type="similarity">
    <text evidence="3">Belongs to the pyruvate kinase family.</text>
</comment>
<evidence type="ECO:0000313" key="14">
    <source>
        <dbReference type="EMBL" id="CAK9041383.1"/>
    </source>
</evidence>
<evidence type="ECO:0000256" key="9">
    <source>
        <dbReference type="ARBA" id="ARBA00022840"/>
    </source>
</evidence>
<sequence length="264" mass="28762">MVAITYAQLPKSVKKGQRILVQERQDGTVILIVEECGDDYVMCKVVNNCKLGEKKNVNVPGVKVEIPVVGEREIKDIADWAVPNDADYIALSFVQSFGKGSAQDVKDCRKHFNGKDIKAVISKIENVEGLKRAGFQGRRAEGVCGKLGKGILEESDGIMVARGDLGMEIPMEKVWMAQKMMLKKTKAAGKYAVCATEMLASMEDKPFPTRAEACDVANAILDGADAVMLSSESAMGKFPVETVNTMRRIVEEAEHALVQEPVPA</sequence>
<keyword evidence="7" id="KW-0547">Nucleotide-binding</keyword>
<protein>
    <recommendedName>
        <fullName evidence="4">pyruvate kinase</fullName>
        <ecNumber evidence="4">2.7.1.40</ecNumber>
    </recommendedName>
</protein>
<feature type="domain" description="Pyruvate kinase barrel" evidence="13">
    <location>
        <begin position="1"/>
        <end position="243"/>
    </location>
</feature>
<proteinExistence type="inferred from homology"/>
<evidence type="ECO:0000256" key="12">
    <source>
        <dbReference type="ARBA" id="ARBA00023317"/>
    </source>
</evidence>
<keyword evidence="5" id="KW-0808">Transferase</keyword>
<evidence type="ECO:0000256" key="8">
    <source>
        <dbReference type="ARBA" id="ARBA00022777"/>
    </source>
</evidence>
<evidence type="ECO:0000256" key="2">
    <source>
        <dbReference type="ARBA" id="ARBA00004997"/>
    </source>
</evidence>
<evidence type="ECO:0000256" key="4">
    <source>
        <dbReference type="ARBA" id="ARBA00012142"/>
    </source>
</evidence>
<evidence type="ECO:0000259" key="13">
    <source>
        <dbReference type="Pfam" id="PF00224"/>
    </source>
</evidence>
<evidence type="ECO:0000256" key="1">
    <source>
        <dbReference type="ARBA" id="ARBA00001958"/>
    </source>
</evidence>
<evidence type="ECO:0000256" key="5">
    <source>
        <dbReference type="ARBA" id="ARBA00022679"/>
    </source>
</evidence>
<evidence type="ECO:0000313" key="15">
    <source>
        <dbReference type="EMBL" id="CAK9042524.1"/>
    </source>
</evidence>
<comment type="pathway">
    <text evidence="2">Carbohydrate degradation; glycolysis; pyruvate from D-glyceraldehyde 3-phosphate: step 5/5.</text>
</comment>
<keyword evidence="10" id="KW-0460">Magnesium</keyword>
<name>A0ABP0LTG7_9DINO</name>
<dbReference type="Proteomes" id="UP001642464">
    <property type="component" value="Unassembled WGS sequence"/>
</dbReference>
<dbReference type="Pfam" id="PF00224">
    <property type="entry name" value="PK"/>
    <property type="match status" value="1"/>
</dbReference>
<dbReference type="InterPro" id="IPR001697">
    <property type="entry name" value="Pyr_Knase"/>
</dbReference>
<evidence type="ECO:0000256" key="6">
    <source>
        <dbReference type="ARBA" id="ARBA00022723"/>
    </source>
</evidence>
<dbReference type="GO" id="GO:0016301">
    <property type="term" value="F:kinase activity"/>
    <property type="evidence" value="ECO:0007669"/>
    <property type="project" value="UniProtKB-KW"/>
</dbReference>
<comment type="cofactor">
    <cofactor evidence="1">
        <name>K(+)</name>
        <dbReference type="ChEBI" id="CHEBI:29103"/>
    </cofactor>
</comment>
<dbReference type="InterPro" id="IPR015813">
    <property type="entry name" value="Pyrv/PenolPyrv_kinase-like_dom"/>
</dbReference>
<evidence type="ECO:0000256" key="3">
    <source>
        <dbReference type="ARBA" id="ARBA00008663"/>
    </source>
</evidence>
<dbReference type="InterPro" id="IPR040442">
    <property type="entry name" value="Pyrv_kinase-like_dom_sf"/>
</dbReference>
<keyword evidence="6" id="KW-0479">Metal-binding</keyword>
<gene>
    <name evidence="14" type="ORF">SCF082_LOCUS23915</name>
    <name evidence="15" type="ORF">SCF082_LOCUS24458</name>
</gene>
<organism evidence="15 16">
    <name type="scientific">Durusdinium trenchii</name>
    <dbReference type="NCBI Taxonomy" id="1381693"/>
    <lineage>
        <taxon>Eukaryota</taxon>
        <taxon>Sar</taxon>
        <taxon>Alveolata</taxon>
        <taxon>Dinophyceae</taxon>
        <taxon>Suessiales</taxon>
        <taxon>Symbiodiniaceae</taxon>
        <taxon>Durusdinium</taxon>
    </lineage>
</organism>
<dbReference type="EC" id="2.7.1.40" evidence="4"/>
<dbReference type="EMBL" id="CAXAMM010017557">
    <property type="protein sequence ID" value="CAK9041383.1"/>
    <property type="molecule type" value="Genomic_DNA"/>
</dbReference>
<dbReference type="EMBL" id="CAXAMM010018002">
    <property type="protein sequence ID" value="CAK9042524.1"/>
    <property type="molecule type" value="Genomic_DNA"/>
</dbReference>
<dbReference type="InterPro" id="IPR015793">
    <property type="entry name" value="Pyrv_Knase_brl"/>
</dbReference>
<dbReference type="SUPFAM" id="SSF51621">
    <property type="entry name" value="Phosphoenolpyruvate/pyruvate domain"/>
    <property type="match status" value="1"/>
</dbReference>
<dbReference type="SUPFAM" id="SSF50800">
    <property type="entry name" value="PK beta-barrel domain-like"/>
    <property type="match status" value="1"/>
</dbReference>
<keyword evidence="9" id="KW-0067">ATP-binding</keyword>
<evidence type="ECO:0000313" key="16">
    <source>
        <dbReference type="Proteomes" id="UP001642464"/>
    </source>
</evidence>
<evidence type="ECO:0000256" key="7">
    <source>
        <dbReference type="ARBA" id="ARBA00022741"/>
    </source>
</evidence>
<comment type="caution">
    <text evidence="15">The sequence shown here is derived from an EMBL/GenBank/DDBJ whole genome shotgun (WGS) entry which is preliminary data.</text>
</comment>
<dbReference type="Gene3D" id="3.20.20.60">
    <property type="entry name" value="Phosphoenolpyruvate-binding domains"/>
    <property type="match status" value="1"/>
</dbReference>
<dbReference type="InterPro" id="IPR011037">
    <property type="entry name" value="Pyrv_Knase-like_insert_dom_sf"/>
</dbReference>
<dbReference type="PANTHER" id="PTHR11817">
    <property type="entry name" value="PYRUVATE KINASE"/>
    <property type="match status" value="1"/>
</dbReference>
<keyword evidence="12 15" id="KW-0670">Pyruvate</keyword>
<keyword evidence="8 15" id="KW-0418">Kinase</keyword>
<evidence type="ECO:0000256" key="11">
    <source>
        <dbReference type="ARBA" id="ARBA00023152"/>
    </source>
</evidence>
<reference evidence="15 16" key="1">
    <citation type="submission" date="2024-02" db="EMBL/GenBank/DDBJ databases">
        <authorList>
            <person name="Chen Y."/>
            <person name="Shah S."/>
            <person name="Dougan E. K."/>
            <person name="Thang M."/>
            <person name="Chan C."/>
        </authorList>
    </citation>
    <scope>NUCLEOTIDE SEQUENCE [LARGE SCALE GENOMIC DNA]</scope>
</reference>
<accession>A0ABP0LTG7</accession>
<evidence type="ECO:0000256" key="10">
    <source>
        <dbReference type="ARBA" id="ARBA00022842"/>
    </source>
</evidence>
<keyword evidence="16" id="KW-1185">Reference proteome</keyword>